<dbReference type="AlphaFoldDB" id="A0A645IYQ8"/>
<dbReference type="EMBL" id="VSSQ01125837">
    <property type="protein sequence ID" value="MPN55992.1"/>
    <property type="molecule type" value="Genomic_DNA"/>
</dbReference>
<sequence>MVERPLGHPGRSQNLVQPDTGKALAGNDALDLCSCIIQQGFELFFPFLCIPELGNRDGHAGKYLPFHLDGDCHTLDAGG</sequence>
<comment type="caution">
    <text evidence="1">The sequence shown here is derived from an EMBL/GenBank/DDBJ whole genome shotgun (WGS) entry which is preliminary data.</text>
</comment>
<organism evidence="1">
    <name type="scientific">bioreactor metagenome</name>
    <dbReference type="NCBI Taxonomy" id="1076179"/>
    <lineage>
        <taxon>unclassified sequences</taxon>
        <taxon>metagenomes</taxon>
        <taxon>ecological metagenomes</taxon>
    </lineage>
</organism>
<gene>
    <name evidence="1" type="ORF">SDC9_203676</name>
</gene>
<protein>
    <submittedName>
        <fullName evidence="1">Uncharacterized protein</fullName>
    </submittedName>
</protein>
<proteinExistence type="predicted"/>
<evidence type="ECO:0000313" key="1">
    <source>
        <dbReference type="EMBL" id="MPN55992.1"/>
    </source>
</evidence>
<name>A0A645IYQ8_9ZZZZ</name>
<reference evidence="1" key="1">
    <citation type="submission" date="2019-08" db="EMBL/GenBank/DDBJ databases">
        <authorList>
            <person name="Kucharzyk K."/>
            <person name="Murdoch R.W."/>
            <person name="Higgins S."/>
            <person name="Loffler F."/>
        </authorList>
    </citation>
    <scope>NUCLEOTIDE SEQUENCE</scope>
</reference>
<accession>A0A645IYQ8</accession>